<dbReference type="InterPro" id="IPR011089">
    <property type="entry name" value="GmrSD_C"/>
</dbReference>
<feature type="compositionally biased region" description="Gly residues" evidence="1">
    <location>
        <begin position="294"/>
        <end position="315"/>
    </location>
</feature>
<dbReference type="PROSITE" id="PS51257">
    <property type="entry name" value="PROKAR_LIPOPROTEIN"/>
    <property type="match status" value="1"/>
</dbReference>
<evidence type="ECO:0000313" key="4">
    <source>
        <dbReference type="Proteomes" id="UP001500984"/>
    </source>
</evidence>
<proteinExistence type="predicted"/>
<evidence type="ECO:0000313" key="3">
    <source>
        <dbReference type="EMBL" id="GAA2087920.1"/>
    </source>
</evidence>
<dbReference type="InterPro" id="IPR008613">
    <property type="entry name" value="Excalibur_Ca-bd_domain"/>
</dbReference>
<evidence type="ECO:0000256" key="1">
    <source>
        <dbReference type="SAM" id="MobiDB-lite"/>
    </source>
</evidence>
<dbReference type="SMART" id="SM00894">
    <property type="entry name" value="Excalibur"/>
    <property type="match status" value="1"/>
</dbReference>
<feature type="compositionally biased region" description="Low complexity" evidence="1">
    <location>
        <begin position="35"/>
        <end position="47"/>
    </location>
</feature>
<feature type="region of interest" description="Disordered" evidence="1">
    <location>
        <begin position="35"/>
        <end position="59"/>
    </location>
</feature>
<dbReference type="Pfam" id="PF05901">
    <property type="entry name" value="Excalibur"/>
    <property type="match status" value="1"/>
</dbReference>
<reference evidence="4" key="1">
    <citation type="journal article" date="2019" name="Int. J. Syst. Evol. Microbiol.">
        <title>The Global Catalogue of Microorganisms (GCM) 10K type strain sequencing project: providing services to taxonomists for standard genome sequencing and annotation.</title>
        <authorList>
            <consortium name="The Broad Institute Genomics Platform"/>
            <consortium name="The Broad Institute Genome Sequencing Center for Infectious Disease"/>
            <person name="Wu L."/>
            <person name="Ma J."/>
        </authorList>
    </citation>
    <scope>NUCLEOTIDE SEQUENCE [LARGE SCALE GENOMIC DNA]</scope>
    <source>
        <strain evidence="4">JCM 15900</strain>
    </source>
</reference>
<evidence type="ECO:0000259" key="2">
    <source>
        <dbReference type="SMART" id="SM00894"/>
    </source>
</evidence>
<feature type="region of interest" description="Disordered" evidence="1">
    <location>
        <begin position="241"/>
        <end position="357"/>
    </location>
</feature>
<accession>A0ABP5HVU0</accession>
<feature type="compositionally biased region" description="Basic and acidic residues" evidence="1">
    <location>
        <begin position="343"/>
        <end position="357"/>
    </location>
</feature>
<comment type="caution">
    <text evidence="3">The sequence shown here is derived from an EMBL/GenBank/DDBJ whole genome shotgun (WGS) entry which is preliminary data.</text>
</comment>
<protein>
    <submittedName>
        <fullName evidence="3">DUF1524 domain-containing protein</fullName>
    </submittedName>
</protein>
<name>A0ABP5HVU0_9MICO</name>
<dbReference type="PANTHER" id="PTHR24094">
    <property type="entry name" value="SECRETED PROTEIN"/>
    <property type="match status" value="1"/>
</dbReference>
<dbReference type="Proteomes" id="UP001500984">
    <property type="component" value="Unassembled WGS sequence"/>
</dbReference>
<feature type="domain" description="Excalibur calcium-binding" evidence="2">
    <location>
        <begin position="321"/>
        <end position="357"/>
    </location>
</feature>
<feature type="compositionally biased region" description="Low complexity" evidence="1">
    <location>
        <begin position="264"/>
        <end position="293"/>
    </location>
</feature>
<dbReference type="RefSeq" id="WP_344334523.1">
    <property type="nucleotide sequence ID" value="NZ_BAAAPZ010000002.1"/>
</dbReference>
<gene>
    <name evidence="3" type="ORF">GCM10009823_02650</name>
</gene>
<keyword evidence="4" id="KW-1185">Reference proteome</keyword>
<dbReference type="Pfam" id="PF07510">
    <property type="entry name" value="GmrSD_C"/>
    <property type="match status" value="1"/>
</dbReference>
<feature type="compositionally biased region" description="Low complexity" evidence="1">
    <location>
        <begin position="316"/>
        <end position="338"/>
    </location>
</feature>
<sequence>MKRFLPLALCAVFALSACDSSTVDTAESDRVAAAGTTASASPAAAEADAADRDPSDAEPDSALRMLYTLDVKGRAPKTGYDRDGFGWRDDVDHNGCDTRNDVLRRDLTDITLADDGCVVLGGALTSAYSGDTFDFIRGDGNNVDIDHVVALSNAWQTGAQQLSDAERRELANDPLNLLAVESSLNRQKGDADAATWLPPERGYRCEYVSRQIRVKHEYDLWVTRPEFETMEELLLGCEEPAFDDDSEWPDRYEGDVDDTDTSRTGSGASGSSSSGSGSTGSGSSSSGPSSPGSSGSGGSHTGGAGSAPDSGGGASGAASGPFENCDAARAAGAAPVHAGDPGYGRHLDRDGDGVGCE</sequence>
<organism evidence="3 4">
    <name type="scientific">Brevibacterium salitolerans</name>
    <dbReference type="NCBI Taxonomy" id="1403566"/>
    <lineage>
        <taxon>Bacteria</taxon>
        <taxon>Bacillati</taxon>
        <taxon>Actinomycetota</taxon>
        <taxon>Actinomycetes</taxon>
        <taxon>Micrococcales</taxon>
        <taxon>Brevibacteriaceae</taxon>
        <taxon>Brevibacterium</taxon>
    </lineage>
</organism>
<dbReference type="PANTHER" id="PTHR24094:SF15">
    <property type="entry name" value="AMP-DEPENDENT SYNTHETASE_LIGASE DOMAIN-CONTAINING PROTEIN-RELATED"/>
    <property type="match status" value="1"/>
</dbReference>
<dbReference type="EMBL" id="BAAAPZ010000002">
    <property type="protein sequence ID" value="GAA2087920.1"/>
    <property type="molecule type" value="Genomic_DNA"/>
</dbReference>